<organism evidence="1 2">
    <name type="scientific">Podarcis muralis</name>
    <name type="common">Wall lizard</name>
    <name type="synonym">Lacerta muralis</name>
    <dbReference type="NCBI Taxonomy" id="64176"/>
    <lineage>
        <taxon>Eukaryota</taxon>
        <taxon>Metazoa</taxon>
        <taxon>Chordata</taxon>
        <taxon>Craniata</taxon>
        <taxon>Vertebrata</taxon>
        <taxon>Euteleostomi</taxon>
        <taxon>Lepidosauria</taxon>
        <taxon>Squamata</taxon>
        <taxon>Bifurcata</taxon>
        <taxon>Unidentata</taxon>
        <taxon>Episquamata</taxon>
        <taxon>Laterata</taxon>
        <taxon>Lacertibaenia</taxon>
        <taxon>Lacertidae</taxon>
        <taxon>Podarcis</taxon>
    </lineage>
</organism>
<dbReference type="Ensembl" id="ENSPMRT00000028050.1">
    <property type="protein sequence ID" value="ENSPMRP00000026440.1"/>
    <property type="gene ID" value="ENSPMRG00000017100.1"/>
</dbReference>
<evidence type="ECO:0000313" key="2">
    <source>
        <dbReference type="Proteomes" id="UP000472272"/>
    </source>
</evidence>
<protein>
    <submittedName>
        <fullName evidence="1">Uncharacterized protein</fullName>
    </submittedName>
</protein>
<name>A0A670JRB1_PODMU</name>
<reference evidence="1 2" key="1">
    <citation type="journal article" date="2019" name="Proc. Natl. Acad. Sci. U.S.A.">
        <title>Regulatory changes in pterin and carotenoid genes underlie balanced color polymorphisms in the wall lizard.</title>
        <authorList>
            <person name="Andrade P."/>
            <person name="Pinho C."/>
            <person name="Perez I de Lanuza G."/>
            <person name="Afonso S."/>
            <person name="Brejcha J."/>
            <person name="Rubin C.J."/>
            <person name="Wallerman O."/>
            <person name="Pereira P."/>
            <person name="Sabatino S.J."/>
            <person name="Bellati A."/>
            <person name="Pellitteri-Rosa D."/>
            <person name="Bosakova Z."/>
            <person name="Bunikis I."/>
            <person name="Carretero M.A."/>
            <person name="Feiner N."/>
            <person name="Marsik P."/>
            <person name="Pauperio F."/>
            <person name="Salvi D."/>
            <person name="Soler L."/>
            <person name="While G.M."/>
            <person name="Uller T."/>
            <person name="Font E."/>
            <person name="Andersson L."/>
            <person name="Carneiro M."/>
        </authorList>
    </citation>
    <scope>NUCLEOTIDE SEQUENCE</scope>
</reference>
<reference evidence="1" key="3">
    <citation type="submission" date="2025-09" db="UniProtKB">
        <authorList>
            <consortium name="Ensembl"/>
        </authorList>
    </citation>
    <scope>IDENTIFICATION</scope>
</reference>
<accession>A0A670JRB1</accession>
<dbReference type="Proteomes" id="UP000472272">
    <property type="component" value="Chromosome 16"/>
</dbReference>
<evidence type="ECO:0000313" key="1">
    <source>
        <dbReference type="Ensembl" id="ENSPMRP00000026440.1"/>
    </source>
</evidence>
<proteinExistence type="predicted"/>
<reference evidence="1" key="2">
    <citation type="submission" date="2025-08" db="UniProtKB">
        <authorList>
            <consortium name="Ensembl"/>
        </authorList>
    </citation>
    <scope>IDENTIFICATION</scope>
</reference>
<sequence length="113" mass="12317">SSFPENATQLPSQSRCDPIRCTLNAWYPLQALQSPLKASSSCSSTCRFGGAGCPLLLTSGKEDKILAVAKVHQSQKRPLFSLDVYTDRITCPLHMKSAFLLAGTVKVSHHQLE</sequence>
<keyword evidence="2" id="KW-1185">Reference proteome</keyword>
<dbReference type="AlphaFoldDB" id="A0A670JRB1"/>